<protein>
    <submittedName>
        <fullName evidence="1">Uncharacterized protein</fullName>
    </submittedName>
</protein>
<feature type="non-terminal residue" evidence="1">
    <location>
        <position position="1"/>
    </location>
</feature>
<accession>A0A8X6ITV5</accession>
<reference evidence="1" key="1">
    <citation type="submission" date="2020-08" db="EMBL/GenBank/DDBJ databases">
        <title>Multicomponent nature underlies the extraordinary mechanical properties of spider dragline silk.</title>
        <authorList>
            <person name="Kono N."/>
            <person name="Nakamura H."/>
            <person name="Mori M."/>
            <person name="Yoshida Y."/>
            <person name="Ohtoshi R."/>
            <person name="Malay A.D."/>
            <person name="Moran D.A.P."/>
            <person name="Tomita M."/>
            <person name="Numata K."/>
            <person name="Arakawa K."/>
        </authorList>
    </citation>
    <scope>NUCLEOTIDE SEQUENCE</scope>
</reference>
<proteinExistence type="predicted"/>
<evidence type="ECO:0000313" key="1">
    <source>
        <dbReference type="EMBL" id="GFS59754.1"/>
    </source>
</evidence>
<name>A0A8X6ITV5_NEPPI</name>
<comment type="caution">
    <text evidence="1">The sequence shown here is derived from an EMBL/GenBank/DDBJ whole genome shotgun (WGS) entry which is preliminary data.</text>
</comment>
<gene>
    <name evidence="1" type="ORF">NPIL_298001</name>
</gene>
<organism evidence="1 2">
    <name type="scientific">Nephila pilipes</name>
    <name type="common">Giant wood spider</name>
    <name type="synonym">Nephila maculata</name>
    <dbReference type="NCBI Taxonomy" id="299642"/>
    <lineage>
        <taxon>Eukaryota</taxon>
        <taxon>Metazoa</taxon>
        <taxon>Ecdysozoa</taxon>
        <taxon>Arthropoda</taxon>
        <taxon>Chelicerata</taxon>
        <taxon>Arachnida</taxon>
        <taxon>Araneae</taxon>
        <taxon>Araneomorphae</taxon>
        <taxon>Entelegynae</taxon>
        <taxon>Araneoidea</taxon>
        <taxon>Nephilidae</taxon>
        <taxon>Nephila</taxon>
    </lineage>
</organism>
<dbReference type="EMBL" id="BMAW01093305">
    <property type="protein sequence ID" value="GFS59754.1"/>
    <property type="molecule type" value="Genomic_DNA"/>
</dbReference>
<dbReference type="Proteomes" id="UP000887013">
    <property type="component" value="Unassembled WGS sequence"/>
</dbReference>
<keyword evidence="2" id="KW-1185">Reference proteome</keyword>
<evidence type="ECO:0000313" key="2">
    <source>
        <dbReference type="Proteomes" id="UP000887013"/>
    </source>
</evidence>
<sequence>VINCNGLKSRLSMQNLSAYYHGLRETCRDYALPYRRVAQWIEAFCSGQNDPADLYRKGRLSIPQQLIEIMKSLLSRDFR</sequence>
<dbReference type="AlphaFoldDB" id="A0A8X6ITV5"/>